<accession>A0A4Z0M3L5</accession>
<feature type="domain" description="Type 4 fimbrial biogenesis protein PilX N-terminal" evidence="1">
    <location>
        <begin position="12"/>
        <end position="60"/>
    </location>
</feature>
<organism evidence="2 3">
    <name type="scientific">Mangrovimicrobium sediminis</name>
    <dbReference type="NCBI Taxonomy" id="2562682"/>
    <lineage>
        <taxon>Bacteria</taxon>
        <taxon>Pseudomonadati</taxon>
        <taxon>Pseudomonadota</taxon>
        <taxon>Gammaproteobacteria</taxon>
        <taxon>Cellvibrionales</taxon>
        <taxon>Halieaceae</taxon>
        <taxon>Mangrovimicrobium</taxon>
    </lineage>
</organism>
<dbReference type="EMBL" id="SRLE01000006">
    <property type="protein sequence ID" value="TGD74202.1"/>
    <property type="molecule type" value="Genomic_DNA"/>
</dbReference>
<name>A0A4Z0M3L5_9GAMM</name>
<dbReference type="AlphaFoldDB" id="A0A4Z0M3L5"/>
<sequence>MRHSKSPANRQRGVALVVSLIFLLIVTIISVTAARNSALSLRASGNLQDQNHSQQAADAAAFGALALAGTADDPFTASAQPVNPFAANSTPLAKLRDPTNVEAQLTLRATEAACPRPRFERDGSSVGTFSCDYYQVDAEHEIPERARTRISLGVVKSVLTSR</sequence>
<evidence type="ECO:0000313" key="3">
    <source>
        <dbReference type="Proteomes" id="UP000298050"/>
    </source>
</evidence>
<protein>
    <recommendedName>
        <fullName evidence="1">Type 4 fimbrial biogenesis protein PilX N-terminal domain-containing protein</fullName>
    </recommendedName>
</protein>
<evidence type="ECO:0000313" key="2">
    <source>
        <dbReference type="EMBL" id="TGD74202.1"/>
    </source>
</evidence>
<evidence type="ECO:0000259" key="1">
    <source>
        <dbReference type="Pfam" id="PF14341"/>
    </source>
</evidence>
<comment type="caution">
    <text evidence="2">The sequence shown here is derived from an EMBL/GenBank/DDBJ whole genome shotgun (WGS) entry which is preliminary data.</text>
</comment>
<dbReference type="Pfam" id="PF14341">
    <property type="entry name" value="PilX_N"/>
    <property type="match status" value="1"/>
</dbReference>
<dbReference type="OrthoDB" id="5738825at2"/>
<dbReference type="Proteomes" id="UP000298050">
    <property type="component" value="Unassembled WGS sequence"/>
</dbReference>
<gene>
    <name evidence="2" type="ORF">E4634_08740</name>
</gene>
<dbReference type="RefSeq" id="WP_135442904.1">
    <property type="nucleotide sequence ID" value="NZ_SRLE01000006.1"/>
</dbReference>
<dbReference type="InterPro" id="IPR025746">
    <property type="entry name" value="PilX_N_dom"/>
</dbReference>
<proteinExistence type="predicted"/>
<keyword evidence="3" id="KW-1185">Reference proteome</keyword>
<reference evidence="2 3" key="1">
    <citation type="submission" date="2019-04" db="EMBL/GenBank/DDBJ databases">
        <title>Taxonomy of novel Haliea sp. from mangrove soil of West Coast of India.</title>
        <authorList>
            <person name="Verma A."/>
            <person name="Kumar P."/>
            <person name="Krishnamurthi S."/>
        </authorList>
    </citation>
    <scope>NUCLEOTIDE SEQUENCE [LARGE SCALE GENOMIC DNA]</scope>
    <source>
        <strain evidence="2 3">SAOS-164</strain>
    </source>
</reference>